<protein>
    <recommendedName>
        <fullName evidence="4">Pentatricopeptide repeat-containing protein</fullName>
    </recommendedName>
</protein>
<dbReference type="Pfam" id="PF01535">
    <property type="entry name" value="PPR"/>
    <property type="match status" value="1"/>
</dbReference>
<sequence length="108" mass="11611">MVSLDFALSVLVEMEKSGIAFLISEVLMASCAALFLGAKHRSFNALIKGLCNDGNLEKSEFNLALKLCKLLMLSRCGAVANCSGLVSQGPKVRWSEEACGAWEGKKLQ</sequence>
<evidence type="ECO:0008006" key="4">
    <source>
        <dbReference type="Google" id="ProtNLM"/>
    </source>
</evidence>
<accession>A0A9Q0L6N1</accession>
<evidence type="ECO:0000313" key="2">
    <source>
        <dbReference type="EMBL" id="KAJ4982386.1"/>
    </source>
</evidence>
<gene>
    <name evidence="2" type="ORF">NE237_033223</name>
</gene>
<keyword evidence="3" id="KW-1185">Reference proteome</keyword>
<evidence type="ECO:0000256" key="1">
    <source>
        <dbReference type="SAM" id="Phobius"/>
    </source>
</evidence>
<keyword evidence="1" id="KW-0472">Membrane</keyword>
<feature type="transmembrane region" description="Helical" evidence="1">
    <location>
        <begin position="20"/>
        <end position="38"/>
    </location>
</feature>
<keyword evidence="1" id="KW-1133">Transmembrane helix</keyword>
<dbReference type="InterPro" id="IPR002885">
    <property type="entry name" value="PPR_rpt"/>
</dbReference>
<dbReference type="Proteomes" id="UP001141806">
    <property type="component" value="Unassembled WGS sequence"/>
</dbReference>
<evidence type="ECO:0000313" key="3">
    <source>
        <dbReference type="Proteomes" id="UP001141806"/>
    </source>
</evidence>
<dbReference type="AlphaFoldDB" id="A0A9Q0L6N1"/>
<dbReference type="EMBL" id="JAMYWD010000001">
    <property type="protein sequence ID" value="KAJ4982386.1"/>
    <property type="molecule type" value="Genomic_DNA"/>
</dbReference>
<keyword evidence="1" id="KW-0812">Transmembrane</keyword>
<reference evidence="2" key="1">
    <citation type="journal article" date="2023" name="Plant J.">
        <title>The genome of the king protea, Protea cynaroides.</title>
        <authorList>
            <person name="Chang J."/>
            <person name="Duong T.A."/>
            <person name="Schoeman C."/>
            <person name="Ma X."/>
            <person name="Roodt D."/>
            <person name="Barker N."/>
            <person name="Li Z."/>
            <person name="Van de Peer Y."/>
            <person name="Mizrachi E."/>
        </authorList>
    </citation>
    <scope>NUCLEOTIDE SEQUENCE</scope>
    <source>
        <tissue evidence="2">Young leaves</tissue>
    </source>
</reference>
<proteinExistence type="predicted"/>
<organism evidence="2 3">
    <name type="scientific">Protea cynaroides</name>
    <dbReference type="NCBI Taxonomy" id="273540"/>
    <lineage>
        <taxon>Eukaryota</taxon>
        <taxon>Viridiplantae</taxon>
        <taxon>Streptophyta</taxon>
        <taxon>Embryophyta</taxon>
        <taxon>Tracheophyta</taxon>
        <taxon>Spermatophyta</taxon>
        <taxon>Magnoliopsida</taxon>
        <taxon>Proteales</taxon>
        <taxon>Proteaceae</taxon>
        <taxon>Protea</taxon>
    </lineage>
</organism>
<comment type="caution">
    <text evidence="2">The sequence shown here is derived from an EMBL/GenBank/DDBJ whole genome shotgun (WGS) entry which is preliminary data.</text>
</comment>
<name>A0A9Q0L6N1_9MAGN</name>